<evidence type="ECO:0000313" key="2">
    <source>
        <dbReference type="Proteomes" id="UP001168883"/>
    </source>
</evidence>
<keyword evidence="2" id="KW-1185">Reference proteome</keyword>
<evidence type="ECO:0000313" key="1">
    <source>
        <dbReference type="EMBL" id="MDO3680638.1"/>
    </source>
</evidence>
<reference evidence="1" key="1">
    <citation type="submission" date="2023-07" db="EMBL/GenBank/DDBJ databases">
        <authorList>
            <person name="Aktuganov G."/>
            <person name="Boyko T."/>
            <person name="Delegan Y."/>
            <person name="Galimzianova N."/>
            <person name="Gilvanova E."/>
            <person name="Korobov V."/>
            <person name="Kuzmina L."/>
            <person name="Melentiev A."/>
            <person name="Milman P."/>
            <person name="Ryabova A."/>
            <person name="Stupak E."/>
            <person name="Yasakov T."/>
            <person name="Zharikova N."/>
            <person name="Zhurenko E."/>
        </authorList>
    </citation>
    <scope>NUCLEOTIDE SEQUENCE</scope>
    <source>
        <strain evidence="1">IB-739</strain>
    </source>
</reference>
<dbReference type="EMBL" id="JAUMKJ010000044">
    <property type="protein sequence ID" value="MDO3680638.1"/>
    <property type="molecule type" value="Genomic_DNA"/>
</dbReference>
<name>A0ABT8VI42_9BACL</name>
<dbReference type="RefSeq" id="WP_302880857.1">
    <property type="nucleotide sequence ID" value="NZ_JAUMKJ010000044.1"/>
</dbReference>
<organism evidence="1 2">
    <name type="scientific">Paenibacillus ehimensis</name>
    <dbReference type="NCBI Taxonomy" id="79264"/>
    <lineage>
        <taxon>Bacteria</taxon>
        <taxon>Bacillati</taxon>
        <taxon>Bacillota</taxon>
        <taxon>Bacilli</taxon>
        <taxon>Bacillales</taxon>
        <taxon>Paenibacillaceae</taxon>
        <taxon>Paenibacillus</taxon>
    </lineage>
</organism>
<sequence length="118" mass="12751">MGEITLSTGKKVGLREKKGQHHFIERRLLSTSIGEGGQNLGGIMSTVAVSTIVAIESIDGEKVKTPEDLTGIYELMDHFTYAEWAELETKAQPVGMQKKLDEAAKNLQSSTGSGNESN</sequence>
<protein>
    <submittedName>
        <fullName evidence="1">Uncharacterized protein</fullName>
    </submittedName>
</protein>
<comment type="caution">
    <text evidence="1">The sequence shown here is derived from an EMBL/GenBank/DDBJ whole genome shotgun (WGS) entry which is preliminary data.</text>
</comment>
<proteinExistence type="predicted"/>
<gene>
    <name evidence="1" type="ORF">Q3C12_26865</name>
</gene>
<dbReference type="Proteomes" id="UP001168883">
    <property type="component" value="Unassembled WGS sequence"/>
</dbReference>
<accession>A0ABT8VI42</accession>